<name>A0ABX9APP9_9ENTR</name>
<dbReference type="InterPro" id="IPR002220">
    <property type="entry name" value="DapA-like"/>
</dbReference>
<protein>
    <submittedName>
        <fullName evidence="3">Dihydrodipicolinate synthase family protein</fullName>
    </submittedName>
</protein>
<dbReference type="Pfam" id="PF00701">
    <property type="entry name" value="DHDPS"/>
    <property type="match status" value="1"/>
</dbReference>
<dbReference type="Gene3D" id="3.20.20.70">
    <property type="entry name" value="Aldolase class I"/>
    <property type="match status" value="1"/>
</dbReference>
<dbReference type="RefSeq" id="WP_222160147.1">
    <property type="nucleotide sequence ID" value="NZ_CP081864.1"/>
</dbReference>
<dbReference type="PANTHER" id="PTHR12128:SF51">
    <property type="entry name" value="BLL4205 PROTEIN"/>
    <property type="match status" value="1"/>
</dbReference>
<evidence type="ECO:0000313" key="4">
    <source>
        <dbReference type="Proteomes" id="UP000825886"/>
    </source>
</evidence>
<keyword evidence="4" id="KW-1185">Reference proteome</keyword>
<dbReference type="EMBL" id="CP081864">
    <property type="protein sequence ID" value="QZN97138.1"/>
    <property type="molecule type" value="Genomic_DNA"/>
</dbReference>
<evidence type="ECO:0000256" key="1">
    <source>
        <dbReference type="ARBA" id="ARBA00023239"/>
    </source>
</evidence>
<dbReference type="PANTHER" id="PTHR12128">
    <property type="entry name" value="DIHYDRODIPICOLINATE SYNTHASE"/>
    <property type="match status" value="1"/>
</dbReference>
<proteinExistence type="inferred from homology"/>
<dbReference type="Proteomes" id="UP000825886">
    <property type="component" value="Chromosome"/>
</dbReference>
<accession>A0ABX9APP9</accession>
<dbReference type="InterPro" id="IPR013785">
    <property type="entry name" value="Aldolase_TIM"/>
</dbReference>
<organism evidence="3 4">
    <name type="scientific">Symbiopectobacterium purcellii</name>
    <dbReference type="NCBI Taxonomy" id="2871826"/>
    <lineage>
        <taxon>Bacteria</taxon>
        <taxon>Pseudomonadati</taxon>
        <taxon>Pseudomonadota</taxon>
        <taxon>Gammaproteobacteria</taxon>
        <taxon>Enterobacterales</taxon>
        <taxon>Enterobacteriaceae</taxon>
    </lineage>
</organism>
<dbReference type="SUPFAM" id="SSF51569">
    <property type="entry name" value="Aldolase"/>
    <property type="match status" value="1"/>
</dbReference>
<reference evidence="3 4" key="1">
    <citation type="submission" date="2021-08" db="EMBL/GenBank/DDBJ databases">
        <title>Culture and genomic analysis of Symbiopectobacterium purcellii sp. nov. gen. nov., isolated from the leafhopper Empoasca decipiens.</title>
        <authorList>
            <person name="Nadal-Jimenez P."/>
            <person name="Siozios S."/>
            <person name="Halliday N."/>
            <person name="Camara M."/>
            <person name="Hurst G.D.D."/>
        </authorList>
    </citation>
    <scope>NUCLEOTIDE SEQUENCE [LARGE SCALE GENOMIC DNA]</scope>
    <source>
        <strain evidence="3 4">SyEd1</strain>
    </source>
</reference>
<evidence type="ECO:0000256" key="2">
    <source>
        <dbReference type="PIRNR" id="PIRNR001365"/>
    </source>
</evidence>
<gene>
    <name evidence="3" type="ORF">K6K13_07140</name>
</gene>
<evidence type="ECO:0000313" key="3">
    <source>
        <dbReference type="EMBL" id="QZN97138.1"/>
    </source>
</evidence>
<dbReference type="PIRSF" id="PIRSF001365">
    <property type="entry name" value="DHDPS"/>
    <property type="match status" value="1"/>
</dbReference>
<dbReference type="PRINTS" id="PR00146">
    <property type="entry name" value="DHPICSNTHASE"/>
</dbReference>
<keyword evidence="1 2" id="KW-0456">Lyase</keyword>
<sequence>MFSGFSAFPLTPLKNGDIDETAFTGLLQIITAAEVDSIGVIGSTGNYAYLTRAQRYRATEIAVELAGSIPVMSSIGAVSTDEVIRLANDAQKAGVKGVMMAPVSYQKLTSEEVFGFYERVTGELSVPLYIYDNPATTGFSFDDELLMRLSFLPNVSSVKLGFLETDLSLATQRIGKLKASFCEGVTLGISGDGRAVRGLMAGCDVYYSALGGLYPRELLEMAHSVLRGDVQRAIDLNALFEPIWAYFSQYGSLRTIASIAELRGLVQSPCLPSPLLSLTGEDRTMLAQIISKLELE</sequence>
<dbReference type="SMART" id="SM01130">
    <property type="entry name" value="DHDPS"/>
    <property type="match status" value="1"/>
</dbReference>
<dbReference type="CDD" id="cd00408">
    <property type="entry name" value="DHDPS-like"/>
    <property type="match status" value="1"/>
</dbReference>
<comment type="similarity">
    <text evidence="2">Belongs to the DapA family.</text>
</comment>